<dbReference type="AlphaFoldDB" id="A0A2N9IQ38"/>
<sequence>MSGGFFRGTSADQDTRFSNKQAKLLKSQKFAPELEHVVDMKKVNMDVIKPWVAHRVTELIGFEDEVLINFIYSLLEEKEVNGKTVQIQLTGFMEKNTVKFMKELWSLLLSAQNTASGIPQQFLDAKEEEIKKKKAEADRLANEIEKMREKESRELEQERKERSKKMDGVVETRATNAALETNLKPRASSDHHEDEKEADKRSNGVRGRHRCKQEKGNGILLLVMAEFDQLKISFCLSLKLFLVMKYLGSLDLPIQPNVPPHPLEDLHQGQSADHVLIPEVIQMADTNQGVHLDHLMLEGALFLQKGCIAPHEDGEDLRSRSRSRSRSPSPVRRRLRSPFRRRSPFPVRYRRSPFPVRHRRSPSPVRHRRSPSPIRRRRSPSPIRRRRSPSPIRRRRSPSPMRRRRSPSPMRRRRSPSPFRRRSPSLVRRRSPSPIRRRSPLPIRRRSPSPIHSRSPSPLQQGSPSPVRRRYRRSPTPLNNSPSPVQRRPPILGRRRSGSPSPSTFISSLSPSPSPIRTKYNKSPLRSPKERIRTNEKLSLAQKNSSSLRSPQRDSRDWSDLRNRVPVSSSSPEKSPALSDSPARARKRVSSVDRSPYQSPVRQTGNRMARDGSFSPAGKPRNDSPKTSEDAGEPNYARDDVDHKSKSSQKRSMHSSALNKQKDSPMKIHYKEGHSPERLADRRATESQTRSDKMELRKKEEIKSDRSSRSGFPPESPGQQKSPTSYKDSLLVDRQHPSYTVEVKISDEKNRSRSKNVSSNRRPSETAQDLVEKVDYNKHTSLNDSGSEESDKHKAEEKKRRKHKRSERKEVASDDDYSSDSELEDRKETKRRRKEEKKNRKEEKRRRREERRRRREERRAEKLKVKSRDGAYDSDGEHTARRESNPSDDEDMEAEQKRLEIELRKKALESLKAKKAISH</sequence>
<dbReference type="GO" id="GO:0003723">
    <property type="term" value="F:RNA binding"/>
    <property type="evidence" value="ECO:0007669"/>
    <property type="project" value="TreeGrafter"/>
</dbReference>
<dbReference type="InterPro" id="IPR036483">
    <property type="entry name" value="PWI_dom_sf"/>
</dbReference>
<feature type="compositionally biased region" description="Low complexity" evidence="2">
    <location>
        <begin position="566"/>
        <end position="581"/>
    </location>
</feature>
<dbReference type="GO" id="GO:0006397">
    <property type="term" value="P:mRNA processing"/>
    <property type="evidence" value="ECO:0007669"/>
    <property type="project" value="UniProtKB-KW"/>
</dbReference>
<dbReference type="SMART" id="SM00311">
    <property type="entry name" value="PWI"/>
    <property type="match status" value="1"/>
</dbReference>
<dbReference type="SUPFAM" id="SSF101233">
    <property type="entry name" value="PWI domain"/>
    <property type="match status" value="1"/>
</dbReference>
<feature type="compositionally biased region" description="Basic residues" evidence="2">
    <location>
        <begin position="843"/>
        <end position="856"/>
    </location>
</feature>
<feature type="compositionally biased region" description="Basic and acidic residues" evidence="2">
    <location>
        <begin position="551"/>
        <end position="563"/>
    </location>
</feature>
<proteinExistence type="predicted"/>
<name>A0A2N9IQ38_FAGSY</name>
<keyword evidence="1" id="KW-0507">mRNA processing</keyword>
<protein>
    <recommendedName>
        <fullName evidence="3">PWI domain-containing protein</fullName>
    </recommendedName>
</protein>
<accession>A0A2N9IQ38</accession>
<feature type="compositionally biased region" description="Basic and acidic residues" evidence="2">
    <location>
        <begin position="636"/>
        <end position="645"/>
    </location>
</feature>
<feature type="compositionally biased region" description="Acidic residues" evidence="2">
    <location>
        <begin position="813"/>
        <end position="823"/>
    </location>
</feature>
<dbReference type="InterPro" id="IPR002483">
    <property type="entry name" value="PWI_dom"/>
</dbReference>
<dbReference type="GO" id="GO:0005681">
    <property type="term" value="C:spliceosomal complex"/>
    <property type="evidence" value="ECO:0007669"/>
    <property type="project" value="TreeGrafter"/>
</dbReference>
<evidence type="ECO:0000313" key="4">
    <source>
        <dbReference type="EMBL" id="SPD27627.1"/>
    </source>
</evidence>
<feature type="compositionally biased region" description="Basic and acidic residues" evidence="2">
    <location>
        <begin position="144"/>
        <end position="170"/>
    </location>
</feature>
<evidence type="ECO:0000259" key="3">
    <source>
        <dbReference type="PROSITE" id="PS51025"/>
    </source>
</evidence>
<feature type="compositionally biased region" description="Basic and acidic residues" evidence="2">
    <location>
        <begin position="620"/>
        <end position="629"/>
    </location>
</feature>
<feature type="compositionally biased region" description="Polar residues" evidence="2">
    <location>
        <begin position="592"/>
        <end position="606"/>
    </location>
</feature>
<feature type="compositionally biased region" description="Low complexity" evidence="2">
    <location>
        <begin position="488"/>
        <end position="511"/>
    </location>
</feature>
<dbReference type="PANTHER" id="PTHR23148:SF0">
    <property type="entry name" value="SERINE_ARGININE REPETITIVE MATRIX PROTEIN 1"/>
    <property type="match status" value="1"/>
</dbReference>
<feature type="compositionally biased region" description="Basic and acidic residues" evidence="2">
    <location>
        <begin position="660"/>
        <end position="708"/>
    </location>
</feature>
<evidence type="ECO:0000256" key="2">
    <source>
        <dbReference type="SAM" id="MobiDB-lite"/>
    </source>
</evidence>
<feature type="compositionally biased region" description="Polar residues" evidence="2">
    <location>
        <begin position="717"/>
        <end position="727"/>
    </location>
</feature>
<organism evidence="4">
    <name type="scientific">Fagus sylvatica</name>
    <name type="common">Beechnut</name>
    <dbReference type="NCBI Taxonomy" id="28930"/>
    <lineage>
        <taxon>Eukaryota</taxon>
        <taxon>Viridiplantae</taxon>
        <taxon>Streptophyta</taxon>
        <taxon>Embryophyta</taxon>
        <taxon>Tracheophyta</taxon>
        <taxon>Spermatophyta</taxon>
        <taxon>Magnoliopsida</taxon>
        <taxon>eudicotyledons</taxon>
        <taxon>Gunneridae</taxon>
        <taxon>Pentapetalae</taxon>
        <taxon>rosids</taxon>
        <taxon>fabids</taxon>
        <taxon>Fagales</taxon>
        <taxon>Fagaceae</taxon>
        <taxon>Fagus</taxon>
    </lineage>
</organism>
<feature type="compositionally biased region" description="Basic residues" evidence="2">
    <location>
        <begin position="320"/>
        <end position="447"/>
    </location>
</feature>
<feature type="compositionally biased region" description="Basic and acidic residues" evidence="2">
    <location>
        <begin position="857"/>
        <end position="885"/>
    </location>
</feature>
<feature type="compositionally biased region" description="Polar residues" evidence="2">
    <location>
        <begin position="541"/>
        <end position="550"/>
    </location>
</feature>
<dbReference type="PROSITE" id="PS51025">
    <property type="entry name" value="PWI"/>
    <property type="match status" value="1"/>
</dbReference>
<feature type="compositionally biased region" description="Basic and acidic residues" evidence="2">
    <location>
        <begin position="187"/>
        <end position="202"/>
    </location>
</feature>
<gene>
    <name evidence="4" type="ORF">FSB_LOCUS55509</name>
</gene>
<feature type="region of interest" description="Disordered" evidence="2">
    <location>
        <begin position="312"/>
        <end position="898"/>
    </location>
</feature>
<dbReference type="Gene3D" id="1.20.1390.10">
    <property type="entry name" value="PWI domain"/>
    <property type="match status" value="1"/>
</dbReference>
<dbReference type="Pfam" id="PF01480">
    <property type="entry name" value="PWI"/>
    <property type="match status" value="1"/>
</dbReference>
<feature type="domain" description="PWI" evidence="3">
    <location>
        <begin position="27"/>
        <end position="125"/>
    </location>
</feature>
<feature type="compositionally biased region" description="Basic and acidic residues" evidence="2">
    <location>
        <begin position="527"/>
        <end position="536"/>
    </location>
</feature>
<feature type="compositionally biased region" description="Low complexity" evidence="2">
    <location>
        <begin position="448"/>
        <end position="466"/>
    </location>
</feature>
<feature type="region of interest" description="Disordered" evidence="2">
    <location>
        <begin position="144"/>
        <end position="210"/>
    </location>
</feature>
<evidence type="ECO:0000256" key="1">
    <source>
        <dbReference type="ARBA" id="ARBA00022664"/>
    </source>
</evidence>
<reference evidence="4" key="1">
    <citation type="submission" date="2018-02" db="EMBL/GenBank/DDBJ databases">
        <authorList>
            <person name="Cohen D.B."/>
            <person name="Kent A.D."/>
        </authorList>
    </citation>
    <scope>NUCLEOTIDE SEQUENCE</scope>
</reference>
<feature type="compositionally biased region" description="Basic and acidic residues" evidence="2">
    <location>
        <begin position="789"/>
        <end position="798"/>
    </location>
</feature>
<dbReference type="PANTHER" id="PTHR23148">
    <property type="entry name" value="SERINE/ARGININE REGULATED NUCLEAR MATRIX PROTEIN"/>
    <property type="match status" value="1"/>
</dbReference>
<dbReference type="EMBL" id="OIVN01006200">
    <property type="protein sequence ID" value="SPD27627.1"/>
    <property type="molecule type" value="Genomic_DNA"/>
</dbReference>
<dbReference type="GO" id="GO:0048024">
    <property type="term" value="P:regulation of mRNA splicing, via spliceosome"/>
    <property type="evidence" value="ECO:0007669"/>
    <property type="project" value="TreeGrafter"/>
</dbReference>
<dbReference type="InterPro" id="IPR052225">
    <property type="entry name" value="Ser/Arg_repetitive_matrix"/>
</dbReference>